<keyword evidence="3" id="KW-0808">Transferase</keyword>
<evidence type="ECO:0000259" key="2">
    <source>
        <dbReference type="Pfam" id="PF06580"/>
    </source>
</evidence>
<dbReference type="RefSeq" id="WP_344805612.1">
    <property type="nucleotide sequence ID" value="NZ_BAABBO010000009.1"/>
</dbReference>
<feature type="domain" description="Signal transduction histidine kinase internal region" evidence="2">
    <location>
        <begin position="159"/>
        <end position="236"/>
    </location>
</feature>
<gene>
    <name evidence="3" type="primary">algZ</name>
    <name evidence="3" type="ORF">GCM10022278_18690</name>
</gene>
<sequence>MNSSERPADTGSPSFLPDICQRHAVLPIILGALLGSVLFTLLHSGPGQFDTIYFSLTALFMLWVVLTSTFLVCRMQSFARHLSIAWQGSLAWLISILVTVFCSTAAALLFPDLVRQLAGPFQFVLHTGLISALVAGLMLRYFYLQFLTSQRRESELEFRLEALQARIRPHFLFNSMNSIASLIPEDPVAAEAAVLDLSKLFRVALRKSDQLISLAEELSICKAYLDIEKLRLGDRLLVNWPKVLPAFAAHARLPPLTLQPIVENAVYHGIQPLPEGGTLSLELSERDRFCYVMISNPIASPQQTRVGPDIVDVDDKRSSAGNHMALDNTRQRLEAAFGDAAVLKNSRTEEVYTVTLRMPLHSQTTPFGLIVEPRST</sequence>
<feature type="transmembrane region" description="Helical" evidence="1">
    <location>
        <begin position="84"/>
        <end position="111"/>
    </location>
</feature>
<feature type="transmembrane region" description="Helical" evidence="1">
    <location>
        <begin position="123"/>
        <end position="143"/>
    </location>
</feature>
<dbReference type="PANTHER" id="PTHR34220:SF7">
    <property type="entry name" value="SENSOR HISTIDINE KINASE YPDA"/>
    <property type="match status" value="1"/>
</dbReference>
<keyword evidence="3" id="KW-0418">Kinase</keyword>
<proteinExistence type="predicted"/>
<reference evidence="4" key="1">
    <citation type="journal article" date="2019" name="Int. J. Syst. Evol. Microbiol.">
        <title>The Global Catalogue of Microorganisms (GCM) 10K type strain sequencing project: providing services to taxonomists for standard genome sequencing and annotation.</title>
        <authorList>
            <consortium name="The Broad Institute Genomics Platform"/>
            <consortium name="The Broad Institute Genome Sequencing Center for Infectious Disease"/>
            <person name="Wu L."/>
            <person name="Ma J."/>
        </authorList>
    </citation>
    <scope>NUCLEOTIDE SEQUENCE [LARGE SCALE GENOMIC DNA]</scope>
    <source>
        <strain evidence="4">JCM 17555</strain>
    </source>
</reference>
<keyword evidence="1" id="KW-1133">Transmembrane helix</keyword>
<evidence type="ECO:0000313" key="4">
    <source>
        <dbReference type="Proteomes" id="UP001501337"/>
    </source>
</evidence>
<evidence type="ECO:0000256" key="1">
    <source>
        <dbReference type="SAM" id="Phobius"/>
    </source>
</evidence>
<dbReference type="InterPro" id="IPR010559">
    <property type="entry name" value="Sig_transdc_His_kin_internal"/>
</dbReference>
<dbReference type="InterPro" id="IPR036890">
    <property type="entry name" value="HATPase_C_sf"/>
</dbReference>
<dbReference type="Proteomes" id="UP001501337">
    <property type="component" value="Unassembled WGS sequence"/>
</dbReference>
<feature type="transmembrane region" description="Helical" evidence="1">
    <location>
        <begin position="24"/>
        <end position="45"/>
    </location>
</feature>
<dbReference type="InterPro" id="IPR050640">
    <property type="entry name" value="Bact_2-comp_sensor_kinase"/>
</dbReference>
<organism evidence="3 4">
    <name type="scientific">Allohahella marinimesophila</name>
    <dbReference type="NCBI Taxonomy" id="1054972"/>
    <lineage>
        <taxon>Bacteria</taxon>
        <taxon>Pseudomonadati</taxon>
        <taxon>Pseudomonadota</taxon>
        <taxon>Gammaproteobacteria</taxon>
        <taxon>Oceanospirillales</taxon>
        <taxon>Hahellaceae</taxon>
        <taxon>Allohahella</taxon>
    </lineage>
</organism>
<dbReference type="GO" id="GO:0016301">
    <property type="term" value="F:kinase activity"/>
    <property type="evidence" value="ECO:0007669"/>
    <property type="project" value="UniProtKB-KW"/>
</dbReference>
<feature type="transmembrane region" description="Helical" evidence="1">
    <location>
        <begin position="51"/>
        <end position="72"/>
    </location>
</feature>
<protein>
    <submittedName>
        <fullName evidence="3">Alginate biosynthesis two-component system sensor histidine kinase AlgZ</fullName>
    </submittedName>
</protein>
<comment type="caution">
    <text evidence="3">The sequence shown here is derived from an EMBL/GenBank/DDBJ whole genome shotgun (WGS) entry which is preliminary data.</text>
</comment>
<keyword evidence="1" id="KW-0472">Membrane</keyword>
<dbReference type="Pfam" id="PF06580">
    <property type="entry name" value="His_kinase"/>
    <property type="match status" value="1"/>
</dbReference>
<dbReference type="PANTHER" id="PTHR34220">
    <property type="entry name" value="SENSOR HISTIDINE KINASE YPDA"/>
    <property type="match status" value="1"/>
</dbReference>
<accession>A0ABP7P7A5</accession>
<dbReference type="EMBL" id="BAABBO010000009">
    <property type="protein sequence ID" value="GAA3960866.1"/>
    <property type="molecule type" value="Genomic_DNA"/>
</dbReference>
<keyword evidence="1" id="KW-0812">Transmembrane</keyword>
<dbReference type="SUPFAM" id="SSF55874">
    <property type="entry name" value="ATPase domain of HSP90 chaperone/DNA topoisomerase II/histidine kinase"/>
    <property type="match status" value="1"/>
</dbReference>
<name>A0ABP7P7A5_9GAMM</name>
<keyword evidence="4" id="KW-1185">Reference proteome</keyword>
<evidence type="ECO:0000313" key="3">
    <source>
        <dbReference type="EMBL" id="GAA3960866.1"/>
    </source>
</evidence>
<dbReference type="Gene3D" id="3.30.565.10">
    <property type="entry name" value="Histidine kinase-like ATPase, C-terminal domain"/>
    <property type="match status" value="1"/>
</dbReference>